<dbReference type="Pfam" id="PF12821">
    <property type="entry name" value="ThrE_2"/>
    <property type="match status" value="1"/>
</dbReference>
<dbReference type="GO" id="GO:0015744">
    <property type="term" value="P:succinate transport"/>
    <property type="evidence" value="ECO:0007669"/>
    <property type="project" value="TreeGrafter"/>
</dbReference>
<organism evidence="9 10">
    <name type="scientific">Amylolactobacillus amylophilus DSM 20533 = JCM 1125</name>
    <dbReference type="NCBI Taxonomy" id="1423721"/>
    <lineage>
        <taxon>Bacteria</taxon>
        <taxon>Bacillati</taxon>
        <taxon>Bacillota</taxon>
        <taxon>Bacilli</taxon>
        <taxon>Lactobacillales</taxon>
        <taxon>Lactobacillaceae</taxon>
        <taxon>Amylolactobacillus</taxon>
    </lineage>
</organism>
<sequence length="155" mass="17020">MPYWLEIVINLSFSFLATLGFAITINLPRPALIASGCSGALGWMTYWFLMQLGAGRVISNLFGAMLIGIIGIFFARWKKMPIILFNIPGIVPLVPGVPAYMAVRAMALGQLDEALSFLLRVAIICGAIAIGFMLAQLVSEIISSMTRRLRKQREL</sequence>
<evidence type="ECO:0000256" key="1">
    <source>
        <dbReference type="ARBA" id="ARBA00004651"/>
    </source>
</evidence>
<comment type="caution">
    <text evidence="9">The sequence shown here is derived from an EMBL/GenBank/DDBJ whole genome shotgun (WGS) entry which is preliminary data.</text>
</comment>
<dbReference type="KEGG" id="lah:LA20533_05125"/>
<evidence type="ECO:0000256" key="6">
    <source>
        <dbReference type="ARBA" id="ARBA00023136"/>
    </source>
</evidence>
<evidence type="ECO:0000259" key="8">
    <source>
        <dbReference type="Pfam" id="PF12821"/>
    </source>
</evidence>
<dbReference type="PATRIC" id="fig|1423721.4.peg.1422"/>
<keyword evidence="2" id="KW-1003">Cell membrane</keyword>
<dbReference type="PANTHER" id="PTHR34390:SF1">
    <property type="entry name" value="SUCCINATE TRANSPORTER SUBUNIT YJJB-RELATED"/>
    <property type="match status" value="1"/>
</dbReference>
<keyword evidence="6" id="KW-0472">Membrane</keyword>
<dbReference type="RefSeq" id="WP_056947227.1">
    <property type="nucleotide sequence ID" value="NZ_AYYS01000029.1"/>
</dbReference>
<keyword evidence="3" id="KW-0997">Cell inner membrane</keyword>
<proteinExistence type="inferred from homology"/>
<dbReference type="AlphaFoldDB" id="A0A0R1YI22"/>
<comment type="similarity">
    <text evidence="7">Belongs to the ThrE exporter (TC 2.A.79) family.</text>
</comment>
<protein>
    <submittedName>
        <fullName evidence="9">Integral membrane protein</fullName>
    </submittedName>
</protein>
<evidence type="ECO:0000256" key="5">
    <source>
        <dbReference type="ARBA" id="ARBA00022989"/>
    </source>
</evidence>
<accession>A0A0R1YI22</accession>
<keyword evidence="10" id="KW-1185">Reference proteome</keyword>
<dbReference type="GO" id="GO:0005886">
    <property type="term" value="C:plasma membrane"/>
    <property type="evidence" value="ECO:0007669"/>
    <property type="project" value="UniProtKB-SubCell"/>
</dbReference>
<gene>
    <name evidence="9" type="ORF">FD40_GL001380</name>
</gene>
<dbReference type="PANTHER" id="PTHR34390">
    <property type="entry name" value="UPF0442 PROTEIN YJJB-RELATED"/>
    <property type="match status" value="1"/>
</dbReference>
<dbReference type="Proteomes" id="UP000051230">
    <property type="component" value="Unassembled WGS sequence"/>
</dbReference>
<feature type="domain" description="Threonine/Serine exporter ThrE" evidence="8">
    <location>
        <begin position="11"/>
        <end position="138"/>
    </location>
</feature>
<evidence type="ECO:0000256" key="3">
    <source>
        <dbReference type="ARBA" id="ARBA00022519"/>
    </source>
</evidence>
<reference evidence="9 10" key="1">
    <citation type="journal article" date="2015" name="Genome Announc.">
        <title>Expanding the biotechnology potential of lactobacilli through comparative genomics of 213 strains and associated genera.</title>
        <authorList>
            <person name="Sun Z."/>
            <person name="Harris H.M."/>
            <person name="McCann A."/>
            <person name="Guo C."/>
            <person name="Argimon S."/>
            <person name="Zhang W."/>
            <person name="Yang X."/>
            <person name="Jeffery I.B."/>
            <person name="Cooney J.C."/>
            <person name="Kagawa T.F."/>
            <person name="Liu W."/>
            <person name="Song Y."/>
            <person name="Salvetti E."/>
            <person name="Wrobel A."/>
            <person name="Rasinkangas P."/>
            <person name="Parkhill J."/>
            <person name="Rea M.C."/>
            <person name="O'Sullivan O."/>
            <person name="Ritari J."/>
            <person name="Douillard F.P."/>
            <person name="Paul Ross R."/>
            <person name="Yang R."/>
            <person name="Briner A.E."/>
            <person name="Felis G.E."/>
            <person name="de Vos W.M."/>
            <person name="Barrangou R."/>
            <person name="Klaenhammer T.R."/>
            <person name="Caufield P.W."/>
            <person name="Cui Y."/>
            <person name="Zhang H."/>
            <person name="O'Toole P.W."/>
        </authorList>
    </citation>
    <scope>NUCLEOTIDE SEQUENCE [LARGE SCALE GENOMIC DNA]</scope>
    <source>
        <strain evidence="9 10">DSM 20533</strain>
    </source>
</reference>
<comment type="subcellular location">
    <subcellularLocation>
        <location evidence="1">Cell membrane</location>
        <topology evidence="1">Multi-pass membrane protein</topology>
    </subcellularLocation>
</comment>
<dbReference type="InterPro" id="IPR050539">
    <property type="entry name" value="ThrE_Dicarb/AminoAcid_Exp"/>
</dbReference>
<evidence type="ECO:0000256" key="2">
    <source>
        <dbReference type="ARBA" id="ARBA00022475"/>
    </source>
</evidence>
<evidence type="ECO:0000256" key="7">
    <source>
        <dbReference type="ARBA" id="ARBA00034125"/>
    </source>
</evidence>
<evidence type="ECO:0000256" key="4">
    <source>
        <dbReference type="ARBA" id="ARBA00022692"/>
    </source>
</evidence>
<name>A0A0R1YI22_9LACO</name>
<keyword evidence="5" id="KW-1133">Transmembrane helix</keyword>
<evidence type="ECO:0000313" key="9">
    <source>
        <dbReference type="EMBL" id="KRM41541.1"/>
    </source>
</evidence>
<keyword evidence="4" id="KW-0812">Transmembrane</keyword>
<dbReference type="STRING" id="1423721.LA20533_05125"/>
<dbReference type="OrthoDB" id="9810047at2"/>
<dbReference type="EMBL" id="AYYS01000029">
    <property type="protein sequence ID" value="KRM41541.1"/>
    <property type="molecule type" value="Genomic_DNA"/>
</dbReference>
<dbReference type="InterPro" id="IPR024528">
    <property type="entry name" value="ThrE_2"/>
</dbReference>
<evidence type="ECO:0000313" key="10">
    <source>
        <dbReference type="Proteomes" id="UP000051230"/>
    </source>
</evidence>